<gene>
    <name evidence="13" type="ORF">BTW07_05875</name>
</gene>
<dbReference type="GO" id="GO:0015386">
    <property type="term" value="F:potassium:proton antiporter activity"/>
    <property type="evidence" value="ECO:0007669"/>
    <property type="project" value="TreeGrafter"/>
</dbReference>
<dbReference type="InterPro" id="IPR006153">
    <property type="entry name" value="Cation/H_exchanger_TM"/>
</dbReference>
<dbReference type="AlphaFoldDB" id="A0A1Q8SUR4"/>
<dbReference type="GO" id="GO:0098719">
    <property type="term" value="P:sodium ion import across plasma membrane"/>
    <property type="evidence" value="ECO:0007669"/>
    <property type="project" value="TreeGrafter"/>
</dbReference>
<feature type="transmembrane region" description="Helical" evidence="11">
    <location>
        <begin position="216"/>
        <end position="235"/>
    </location>
</feature>
<keyword evidence="5 11" id="KW-0812">Transmembrane</keyword>
<dbReference type="NCBIfam" id="TIGR00831">
    <property type="entry name" value="a_cpa1"/>
    <property type="match status" value="1"/>
</dbReference>
<evidence type="ECO:0000256" key="4">
    <source>
        <dbReference type="ARBA" id="ARBA00022475"/>
    </source>
</evidence>
<evidence type="ECO:0000313" key="14">
    <source>
        <dbReference type="Proteomes" id="UP000186878"/>
    </source>
</evidence>
<keyword evidence="6 11" id="KW-1133">Transmembrane helix</keyword>
<keyword evidence="7 11" id="KW-0915">Sodium</keyword>
<comment type="caution">
    <text evidence="13">The sequence shown here is derived from an EMBL/GenBank/DDBJ whole genome shotgun (WGS) entry which is preliminary data.</text>
</comment>
<keyword evidence="3 11" id="KW-0050">Antiport</keyword>
<dbReference type="GO" id="GO:0005886">
    <property type="term" value="C:plasma membrane"/>
    <property type="evidence" value="ECO:0007669"/>
    <property type="project" value="UniProtKB-SubCell"/>
</dbReference>
<evidence type="ECO:0000256" key="5">
    <source>
        <dbReference type="ARBA" id="ARBA00022692"/>
    </source>
</evidence>
<keyword evidence="8 11" id="KW-0406">Ion transport</keyword>
<evidence type="ECO:0000256" key="8">
    <source>
        <dbReference type="ARBA" id="ARBA00023065"/>
    </source>
</evidence>
<evidence type="ECO:0000256" key="1">
    <source>
        <dbReference type="ARBA" id="ARBA00004651"/>
    </source>
</evidence>
<evidence type="ECO:0000256" key="7">
    <source>
        <dbReference type="ARBA" id="ARBA00023053"/>
    </source>
</evidence>
<evidence type="ECO:0000259" key="12">
    <source>
        <dbReference type="Pfam" id="PF00999"/>
    </source>
</evidence>
<evidence type="ECO:0000256" key="2">
    <source>
        <dbReference type="ARBA" id="ARBA00022448"/>
    </source>
</evidence>
<dbReference type="Pfam" id="PF00999">
    <property type="entry name" value="Na_H_Exchanger"/>
    <property type="match status" value="1"/>
</dbReference>
<feature type="transmembrane region" description="Helical" evidence="11">
    <location>
        <begin position="372"/>
        <end position="396"/>
    </location>
</feature>
<feature type="transmembrane region" description="Helical" evidence="11">
    <location>
        <begin position="280"/>
        <end position="302"/>
    </location>
</feature>
<dbReference type="EMBL" id="MSDO01000005">
    <property type="protein sequence ID" value="OLO05138.1"/>
    <property type="molecule type" value="Genomic_DNA"/>
</dbReference>
<dbReference type="OrthoDB" id="9809206at2"/>
<dbReference type="InterPro" id="IPR004705">
    <property type="entry name" value="Cation/H_exchanger_CPA1_bac"/>
</dbReference>
<dbReference type="Gene3D" id="6.10.140.1330">
    <property type="match status" value="1"/>
</dbReference>
<feature type="transmembrane region" description="Helical" evidence="11">
    <location>
        <begin position="314"/>
        <end position="338"/>
    </location>
</feature>
<evidence type="ECO:0000256" key="11">
    <source>
        <dbReference type="RuleBase" id="RU366002"/>
    </source>
</evidence>
<dbReference type="Proteomes" id="UP000186878">
    <property type="component" value="Unassembled WGS sequence"/>
</dbReference>
<evidence type="ECO:0000256" key="10">
    <source>
        <dbReference type="ARBA" id="ARBA00023201"/>
    </source>
</evidence>
<keyword evidence="14" id="KW-1185">Reference proteome</keyword>
<accession>A0A1Q8SUR4</accession>
<sequence length="572" mass="62637">MNTLLLVLILLLVASATGVITRFVPALPTPLIQIALGAVLAWPASGLHVELEPEIFLLLFIAPLLFSDARRFPQREFMILRGPILALALGLVLFTVVGVGFFIHVLFPTLSLAICFALAAILSPTDAVAVSSISGRLPVPPRLMRILEGESLMNDASGLVAFKFAVAAALTGTFSLTDAAGSFLLISIGGLVVGGLLAFGFNVLRTRLIERHLGEATTVQVILLVLLLPFAAYLLAEHLGMSGILSAVAAGMVMNRADIKRVGQLHTRMQTQAVWEMLEFVLNALVFLLLGFQLPAIISGALDHSLHDIGDYEFLRLLGYVAAISIALLASRFVWIWLASATGRELSRLMAILKRQPRLPSPDRTGHVPLKLMLAATLAGIRGTITLAAALSLPHLMNDGSDFPARELMIFLATGVILFTLITGSIGLPLVLRNLKIPNDTHEFEEERKARIAGAEAAIYRIERYHHDRTGEFARSQTNDETILAFNEISSQLMNYYRERLTLHSADTATPQLATSRQLERDTRLEALRAERRQYYKLRQRDRINDNVLRKLVREVDLAEAALTGDQGAAHH</sequence>
<evidence type="ECO:0000256" key="9">
    <source>
        <dbReference type="ARBA" id="ARBA00023136"/>
    </source>
</evidence>
<dbReference type="GO" id="GO:0015385">
    <property type="term" value="F:sodium:proton antiporter activity"/>
    <property type="evidence" value="ECO:0007669"/>
    <property type="project" value="InterPro"/>
</dbReference>
<comment type="function">
    <text evidence="11">Na(+)/H(+) antiporter that extrudes sodium in exchange for external protons.</text>
</comment>
<proteinExistence type="inferred from homology"/>
<keyword evidence="4" id="KW-1003">Cell membrane</keyword>
<dbReference type="PANTHER" id="PTHR10110">
    <property type="entry name" value="SODIUM/HYDROGEN EXCHANGER"/>
    <property type="match status" value="1"/>
</dbReference>
<evidence type="ECO:0000256" key="3">
    <source>
        <dbReference type="ARBA" id="ARBA00022449"/>
    </source>
</evidence>
<organism evidence="13 14">
    <name type="scientific">Salinicola socius</name>
    <dbReference type="NCBI Taxonomy" id="404433"/>
    <lineage>
        <taxon>Bacteria</taxon>
        <taxon>Pseudomonadati</taxon>
        <taxon>Pseudomonadota</taxon>
        <taxon>Gammaproteobacteria</taxon>
        <taxon>Oceanospirillales</taxon>
        <taxon>Halomonadaceae</taxon>
        <taxon>Salinicola</taxon>
    </lineage>
</organism>
<dbReference type="GO" id="GO:0051453">
    <property type="term" value="P:regulation of intracellular pH"/>
    <property type="evidence" value="ECO:0007669"/>
    <property type="project" value="TreeGrafter"/>
</dbReference>
<dbReference type="InterPro" id="IPR018422">
    <property type="entry name" value="Cation/H_exchanger_CPA1"/>
</dbReference>
<dbReference type="RefSeq" id="WP_075569235.1">
    <property type="nucleotide sequence ID" value="NZ_MSDO01000005.1"/>
</dbReference>
<reference evidence="13 14" key="1">
    <citation type="submission" date="2016-12" db="EMBL/GenBank/DDBJ databases">
        <title>Draft genome sequences of strains Salinicola socius SMB35, Salinicola sp. MH3R3-1 and Chromohalobacter sp. SMB17 from the Verkhnekamsk potash mining region of Russia.</title>
        <authorList>
            <person name="Mavrodi D.V."/>
            <person name="Olsson B.E."/>
            <person name="Korsakova E.S."/>
            <person name="Pyankova A."/>
            <person name="Mavrodi O.V."/>
            <person name="Plotnikova E.G."/>
        </authorList>
    </citation>
    <scope>NUCLEOTIDE SEQUENCE [LARGE SCALE GENOMIC DNA]</scope>
    <source>
        <strain evidence="13 14">SMB35</strain>
    </source>
</reference>
<feature type="transmembrane region" description="Helical" evidence="11">
    <location>
        <begin position="84"/>
        <end position="104"/>
    </location>
</feature>
<name>A0A1Q8SUR4_9GAMM</name>
<feature type="domain" description="Cation/H+ exchanger transmembrane" evidence="12">
    <location>
        <begin position="12"/>
        <end position="432"/>
    </location>
</feature>
<comment type="subcellular location">
    <subcellularLocation>
        <location evidence="11">Cell inner membrane</location>
        <topology evidence="11">Multi-pass membrane protein</topology>
    </subcellularLocation>
    <subcellularLocation>
        <location evidence="1">Cell membrane</location>
        <topology evidence="1">Multi-pass membrane protein</topology>
    </subcellularLocation>
</comment>
<feature type="transmembrane region" description="Helical" evidence="11">
    <location>
        <begin position="183"/>
        <end position="204"/>
    </location>
</feature>
<evidence type="ECO:0000256" key="6">
    <source>
        <dbReference type="ARBA" id="ARBA00022989"/>
    </source>
</evidence>
<dbReference type="STRING" id="404433.BTW07_05875"/>
<comment type="similarity">
    <text evidence="11">Belongs to the monovalent cation:proton antiporter 1 (CPA1) transporter (TC 2.A.36) family.</text>
</comment>
<evidence type="ECO:0000313" key="13">
    <source>
        <dbReference type="EMBL" id="OLO05138.1"/>
    </source>
</evidence>
<keyword evidence="9 11" id="KW-0472">Membrane</keyword>
<keyword evidence="10 11" id="KW-0739">Sodium transport</keyword>
<dbReference type="PANTHER" id="PTHR10110:SF86">
    <property type="entry name" value="SODIUM_HYDROGEN EXCHANGER 7"/>
    <property type="match status" value="1"/>
</dbReference>
<keyword evidence="11" id="KW-0997">Cell inner membrane</keyword>
<feature type="transmembrane region" description="Helical" evidence="11">
    <location>
        <begin position="241"/>
        <end position="259"/>
    </location>
</feature>
<comment type="caution">
    <text evidence="11">Lacks conserved residue(s) required for the propagation of feature annotation.</text>
</comment>
<protein>
    <submittedName>
        <fullName evidence="13">Na+/H+ antiporter</fullName>
    </submittedName>
</protein>
<keyword evidence="2 11" id="KW-0813">Transport</keyword>
<feature type="transmembrane region" description="Helical" evidence="11">
    <location>
        <begin position="408"/>
        <end position="432"/>
    </location>
</feature>
<feature type="transmembrane region" description="Helical" evidence="11">
    <location>
        <begin position="110"/>
        <end position="135"/>
    </location>
</feature>